<evidence type="ECO:0000259" key="3">
    <source>
        <dbReference type="PROSITE" id="PS51329"/>
    </source>
</evidence>
<feature type="region of interest" description="Disordered" evidence="2">
    <location>
        <begin position="119"/>
        <end position="159"/>
    </location>
</feature>
<dbReference type="InterPro" id="IPR001837">
    <property type="entry name" value="Adenylate_cyclase-assoc_CAP"/>
</dbReference>
<accession>A0ABP0RP90</accession>
<dbReference type="PROSITE" id="PS51329">
    <property type="entry name" value="C_CAP_COFACTOR_C"/>
    <property type="match status" value="1"/>
</dbReference>
<comment type="similarity">
    <text evidence="1">Belongs to the CAP family.</text>
</comment>
<dbReference type="InterPro" id="IPR006599">
    <property type="entry name" value="CARP_motif"/>
</dbReference>
<feature type="domain" description="C-CAP/cofactor C-like" evidence="3">
    <location>
        <begin position="154"/>
        <end position="293"/>
    </location>
</feature>
<dbReference type="InterPro" id="IPR013912">
    <property type="entry name" value="Adenylate_cyclase-assoc_CAP_C"/>
</dbReference>
<dbReference type="InterPro" id="IPR036223">
    <property type="entry name" value="CAP_C_sf"/>
</dbReference>
<evidence type="ECO:0000256" key="2">
    <source>
        <dbReference type="SAM" id="MobiDB-lite"/>
    </source>
</evidence>
<dbReference type="InterPro" id="IPR016098">
    <property type="entry name" value="CAP/MinC_C"/>
</dbReference>
<sequence>MGESFQGVFEGRLKDWCTENCKMGLVWNVNGKAAMDYFSEKPLGTAGATPTSGGAPKAKGKGKGPPPPKGGMGMPDEVRAKLREDTAPKAAPKAAGGMSAVFNAIGGFNTGTLKKVTDDMKTKNQPKENQVIPASKATPKASSSAFSKRGPKGEPKKELQKDVNWMVENYDGERIVMDDVDMKQLVVILNCRNTTVTVPKKVKSICVDSCEKVNVICQDVISAVELVNSDRCQMQAMGKVVAVAIDKCDGVNVWLSKESVAAEITASKSSEMNVNIPDPDGKEEDGDMIEIPIPEQFVSRVVGKKLKTEVSGIYSG</sequence>
<dbReference type="SUPFAM" id="SSF69340">
    <property type="entry name" value="C-terminal domain of adenylylcyclase associated protein"/>
    <property type="match status" value="1"/>
</dbReference>
<protein>
    <recommendedName>
        <fullName evidence="3">C-CAP/cofactor C-like domain-containing protein</fullName>
    </recommendedName>
</protein>
<name>A0ABP0RP90_9DINO</name>
<dbReference type="EMBL" id="CAXAMN010026284">
    <property type="protein sequence ID" value="CAK9101930.1"/>
    <property type="molecule type" value="Genomic_DNA"/>
</dbReference>
<feature type="region of interest" description="Disordered" evidence="2">
    <location>
        <begin position="43"/>
        <end position="76"/>
    </location>
</feature>
<keyword evidence="5" id="KW-1185">Reference proteome</keyword>
<evidence type="ECO:0000256" key="1">
    <source>
        <dbReference type="ARBA" id="ARBA00007659"/>
    </source>
</evidence>
<dbReference type="PANTHER" id="PTHR10652:SF0">
    <property type="entry name" value="ADENYLYL CYCLASE-ASSOCIATED PROTEIN"/>
    <property type="match status" value="1"/>
</dbReference>
<comment type="caution">
    <text evidence="4">The sequence shown here is derived from an EMBL/GenBank/DDBJ whole genome shotgun (WGS) entry which is preliminary data.</text>
</comment>
<evidence type="ECO:0000313" key="4">
    <source>
        <dbReference type="EMBL" id="CAK9101930.1"/>
    </source>
</evidence>
<proteinExistence type="inferred from homology"/>
<dbReference type="PANTHER" id="PTHR10652">
    <property type="entry name" value="ADENYLYL CYCLASE-ASSOCIATED PROTEIN"/>
    <property type="match status" value="1"/>
</dbReference>
<feature type="compositionally biased region" description="Low complexity" evidence="2">
    <location>
        <begin position="43"/>
        <end position="57"/>
    </location>
</feature>
<dbReference type="Proteomes" id="UP001642484">
    <property type="component" value="Unassembled WGS sequence"/>
</dbReference>
<gene>
    <name evidence="4" type="ORF">CCMP2556_LOCUS48020</name>
</gene>
<feature type="compositionally biased region" description="Low complexity" evidence="2">
    <location>
        <begin position="134"/>
        <end position="148"/>
    </location>
</feature>
<dbReference type="Pfam" id="PF08603">
    <property type="entry name" value="CAP_C"/>
    <property type="match status" value="1"/>
</dbReference>
<reference evidence="4 5" key="1">
    <citation type="submission" date="2024-02" db="EMBL/GenBank/DDBJ databases">
        <authorList>
            <person name="Chen Y."/>
            <person name="Shah S."/>
            <person name="Dougan E. K."/>
            <person name="Thang M."/>
            <person name="Chan C."/>
        </authorList>
    </citation>
    <scope>NUCLEOTIDE SEQUENCE [LARGE SCALE GENOMIC DNA]</scope>
</reference>
<dbReference type="SMART" id="SM00673">
    <property type="entry name" value="CARP"/>
    <property type="match status" value="2"/>
</dbReference>
<dbReference type="Gene3D" id="2.160.20.70">
    <property type="match status" value="1"/>
</dbReference>
<evidence type="ECO:0000313" key="5">
    <source>
        <dbReference type="Proteomes" id="UP001642484"/>
    </source>
</evidence>
<organism evidence="4 5">
    <name type="scientific">Durusdinium trenchii</name>
    <dbReference type="NCBI Taxonomy" id="1381693"/>
    <lineage>
        <taxon>Eukaryota</taxon>
        <taxon>Sar</taxon>
        <taxon>Alveolata</taxon>
        <taxon>Dinophyceae</taxon>
        <taxon>Suessiales</taxon>
        <taxon>Symbiodiniaceae</taxon>
        <taxon>Durusdinium</taxon>
    </lineage>
</organism>
<dbReference type="InterPro" id="IPR017901">
    <property type="entry name" value="C-CAP_CF_C-like"/>
</dbReference>